<organism evidence="1 2">
    <name type="scientific">Pseudomonas putida</name>
    <name type="common">Arthrobacter siderocapsulatus</name>
    <dbReference type="NCBI Taxonomy" id="303"/>
    <lineage>
        <taxon>Bacteria</taxon>
        <taxon>Pseudomonadati</taxon>
        <taxon>Pseudomonadota</taxon>
        <taxon>Gammaproteobacteria</taxon>
        <taxon>Pseudomonadales</taxon>
        <taxon>Pseudomonadaceae</taxon>
        <taxon>Pseudomonas</taxon>
    </lineage>
</organism>
<name>A0A2S3WE65_PSEPU</name>
<evidence type="ECO:0000313" key="2">
    <source>
        <dbReference type="Proteomes" id="UP000237194"/>
    </source>
</evidence>
<protein>
    <submittedName>
        <fullName evidence="1">Uncharacterized protein</fullName>
    </submittedName>
</protein>
<sequence>MHTFTLEYLFNGERRTHQLELKQVNLATHDAALHLIMLHHGDGENSLVMPDADATPAEVLEQAALLGITEVNVVF</sequence>
<dbReference type="Proteomes" id="UP000237194">
    <property type="component" value="Unassembled WGS sequence"/>
</dbReference>
<gene>
    <name evidence="1" type="ORF">BGP80_15080</name>
</gene>
<accession>A0A2S3WE65</accession>
<comment type="caution">
    <text evidence="1">The sequence shown here is derived from an EMBL/GenBank/DDBJ whole genome shotgun (WGS) entry which is preliminary data.</text>
</comment>
<dbReference type="AlphaFoldDB" id="A0A2S3WE65"/>
<proteinExistence type="predicted"/>
<reference evidence="1 2" key="1">
    <citation type="submission" date="2016-08" db="EMBL/GenBank/DDBJ databases">
        <authorList>
            <person name="Seilhamer J.J."/>
        </authorList>
    </citation>
    <scope>NUCLEOTIDE SEQUENCE [LARGE SCALE GENOMIC DNA]</scope>
    <source>
        <strain evidence="1 2">KT-27</strain>
    </source>
</reference>
<dbReference type="RefSeq" id="WP_103437283.1">
    <property type="nucleotide sequence ID" value="NZ_MIND01000018.1"/>
</dbReference>
<reference evidence="1 2" key="2">
    <citation type="submission" date="2018-03" db="EMBL/GenBank/DDBJ databases">
        <title>Draft genome of Pseudomonas putida strain KT-27.</title>
        <authorList>
            <person name="Yoshizawa S."/>
            <person name="Khan N.H."/>
            <person name="Nishimura M."/>
            <person name="Chiura H.X."/>
            <person name="Ogura Y."/>
            <person name="Hayashi T."/>
            <person name="Kogure K."/>
        </authorList>
    </citation>
    <scope>NUCLEOTIDE SEQUENCE [LARGE SCALE GENOMIC DNA]</scope>
    <source>
        <strain evidence="1 2">KT-27</strain>
    </source>
</reference>
<evidence type="ECO:0000313" key="1">
    <source>
        <dbReference type="EMBL" id="POF89215.1"/>
    </source>
</evidence>
<dbReference type="EMBL" id="MIND01000018">
    <property type="protein sequence ID" value="POF89215.1"/>
    <property type="molecule type" value="Genomic_DNA"/>
</dbReference>